<reference evidence="9 10" key="1">
    <citation type="submission" date="2019-07" db="EMBL/GenBank/DDBJ databases">
        <title>Genomes of Cafeteria roenbergensis.</title>
        <authorList>
            <person name="Fischer M.G."/>
            <person name="Hackl T."/>
            <person name="Roman M."/>
        </authorList>
    </citation>
    <scope>NUCLEOTIDE SEQUENCE [LARGE SCALE GENOMIC DNA]</scope>
    <source>
        <strain evidence="5 10">BVI</strain>
        <strain evidence="6 12">Cflag</strain>
        <strain evidence="8 9">E4-10P</strain>
        <strain evidence="7 11">RCC970-E3</strain>
    </source>
</reference>
<evidence type="ECO:0000313" key="11">
    <source>
        <dbReference type="Proteomes" id="UP000324907"/>
    </source>
</evidence>
<keyword evidence="10" id="KW-1185">Reference proteome</keyword>
<dbReference type="AlphaFoldDB" id="A0A5A8DI85"/>
<organism evidence="6 12">
    <name type="scientific">Cafeteria roenbergensis</name>
    <name type="common">Marine flagellate</name>
    <dbReference type="NCBI Taxonomy" id="33653"/>
    <lineage>
        <taxon>Eukaryota</taxon>
        <taxon>Sar</taxon>
        <taxon>Stramenopiles</taxon>
        <taxon>Bigyra</taxon>
        <taxon>Opalozoa</taxon>
        <taxon>Bicosoecida</taxon>
        <taxon>Cafeteriaceae</taxon>
        <taxon>Cafeteria</taxon>
    </lineage>
</organism>
<dbReference type="GO" id="GO:0000931">
    <property type="term" value="C:gamma-tubulin ring complex"/>
    <property type="evidence" value="ECO:0007669"/>
    <property type="project" value="InterPro"/>
</dbReference>
<sequence>MASSDAVLHAEDAQVVDALDEMSRLLNTGLDRRSIELILALCEAGVNADALAAAINEIREQASAAPAGHPGAAARSGRER</sequence>
<keyword evidence="3" id="KW-0963">Cytoplasm</keyword>
<dbReference type="Pfam" id="PF12554">
    <property type="entry name" value="MOZART1"/>
    <property type="match status" value="1"/>
</dbReference>
<proteinExistence type="inferred from homology"/>
<dbReference type="GO" id="GO:0090307">
    <property type="term" value="P:mitotic spindle assembly"/>
    <property type="evidence" value="ECO:0007669"/>
    <property type="project" value="TreeGrafter"/>
</dbReference>
<dbReference type="OrthoDB" id="48571at2759"/>
<evidence type="ECO:0008006" key="13">
    <source>
        <dbReference type="Google" id="ProtNLM"/>
    </source>
</evidence>
<dbReference type="EMBL" id="VLTN01000009">
    <property type="protein sequence ID" value="KAA0154924.1"/>
    <property type="molecule type" value="Genomic_DNA"/>
</dbReference>
<dbReference type="Proteomes" id="UP000322899">
    <property type="component" value="Unassembled WGS sequence"/>
</dbReference>
<keyword evidence="4" id="KW-0206">Cytoskeleton</keyword>
<evidence type="ECO:0000313" key="10">
    <source>
        <dbReference type="Proteomes" id="UP000323011"/>
    </source>
</evidence>
<name>A0A5A8DI85_CAFRO</name>
<dbReference type="OMA" id="CELWRPV"/>
<dbReference type="Proteomes" id="UP000324907">
    <property type="component" value="Unassembled WGS sequence"/>
</dbReference>
<evidence type="ECO:0000313" key="5">
    <source>
        <dbReference type="EMBL" id="KAA0154924.1"/>
    </source>
</evidence>
<evidence type="ECO:0000256" key="3">
    <source>
        <dbReference type="ARBA" id="ARBA00022490"/>
    </source>
</evidence>
<comment type="similarity">
    <text evidence="2">Belongs to the MOZART1 family.</text>
</comment>
<dbReference type="PANTHER" id="PTHR28520">
    <property type="entry name" value="MITOTIC-SPINDLE ORGANIZING PROTEIN 1"/>
    <property type="match status" value="1"/>
</dbReference>
<evidence type="ECO:0000313" key="7">
    <source>
        <dbReference type="EMBL" id="KAA0170203.1"/>
    </source>
</evidence>
<evidence type="ECO:0000313" key="9">
    <source>
        <dbReference type="Proteomes" id="UP000322899"/>
    </source>
</evidence>
<dbReference type="GO" id="GO:0005819">
    <property type="term" value="C:spindle"/>
    <property type="evidence" value="ECO:0007669"/>
    <property type="project" value="TreeGrafter"/>
</dbReference>
<evidence type="ECO:0000313" key="12">
    <source>
        <dbReference type="Proteomes" id="UP000325113"/>
    </source>
</evidence>
<dbReference type="GO" id="GO:0051415">
    <property type="term" value="P:microtubule nucleation by interphase microtubule organizing center"/>
    <property type="evidence" value="ECO:0007669"/>
    <property type="project" value="TreeGrafter"/>
</dbReference>
<evidence type="ECO:0000313" key="6">
    <source>
        <dbReference type="EMBL" id="KAA0165105.1"/>
    </source>
</evidence>
<dbReference type="EMBL" id="VLTO01000013">
    <property type="protein sequence ID" value="KAA0175590.1"/>
    <property type="molecule type" value="Genomic_DNA"/>
</dbReference>
<protein>
    <recommendedName>
        <fullName evidence="13">Mitotic-spindle organizing protein 1</fullName>
    </recommendedName>
</protein>
<evidence type="ECO:0000256" key="2">
    <source>
        <dbReference type="ARBA" id="ARBA00011015"/>
    </source>
</evidence>
<dbReference type="InterPro" id="IPR022214">
    <property type="entry name" value="MZT1"/>
</dbReference>
<dbReference type="EMBL" id="VLTM01000014">
    <property type="protein sequence ID" value="KAA0165105.1"/>
    <property type="molecule type" value="Genomic_DNA"/>
</dbReference>
<gene>
    <name evidence="8" type="ORF">FNF27_03000</name>
    <name evidence="7" type="ORF">FNF28_01624</name>
    <name evidence="5" type="ORF">FNF29_02068</name>
    <name evidence="6" type="ORF">FNF31_02118</name>
</gene>
<accession>A0A5A8DI85</accession>
<evidence type="ECO:0000256" key="4">
    <source>
        <dbReference type="ARBA" id="ARBA00023212"/>
    </source>
</evidence>
<comment type="subcellular location">
    <subcellularLocation>
        <location evidence="1">Cytoplasm</location>
        <location evidence="1">Cytoskeleton</location>
        <location evidence="1">Microtubule organizing center</location>
    </subcellularLocation>
</comment>
<comment type="caution">
    <text evidence="6">The sequence shown here is derived from an EMBL/GenBank/DDBJ whole genome shotgun (WGS) entry which is preliminary data.</text>
</comment>
<dbReference type="PANTHER" id="PTHR28520:SF2">
    <property type="entry name" value="MITOTIC-SPINDLE ORGANIZING PROTEIN 1"/>
    <property type="match status" value="1"/>
</dbReference>
<evidence type="ECO:0000256" key="1">
    <source>
        <dbReference type="ARBA" id="ARBA00004267"/>
    </source>
</evidence>
<dbReference type="GO" id="GO:0033566">
    <property type="term" value="P:gamma-tubulin complex localization"/>
    <property type="evidence" value="ECO:0007669"/>
    <property type="project" value="InterPro"/>
</dbReference>
<dbReference type="Proteomes" id="UP000323011">
    <property type="component" value="Unassembled WGS sequence"/>
</dbReference>
<dbReference type="Proteomes" id="UP000325113">
    <property type="component" value="Unassembled WGS sequence"/>
</dbReference>
<dbReference type="EMBL" id="VLTL01000015">
    <property type="protein sequence ID" value="KAA0170203.1"/>
    <property type="molecule type" value="Genomic_DNA"/>
</dbReference>
<dbReference type="GO" id="GO:0031021">
    <property type="term" value="C:interphase microtubule organizing center"/>
    <property type="evidence" value="ECO:0007669"/>
    <property type="project" value="TreeGrafter"/>
</dbReference>
<evidence type="ECO:0000313" key="8">
    <source>
        <dbReference type="EMBL" id="KAA0175590.1"/>
    </source>
</evidence>